<evidence type="ECO:0000313" key="2">
    <source>
        <dbReference type="Proteomes" id="UP000887574"/>
    </source>
</evidence>
<dbReference type="InterPro" id="IPR057975">
    <property type="entry name" value="TPR_ANAPC2"/>
</dbReference>
<dbReference type="GO" id="GO:0070979">
    <property type="term" value="P:protein K11-linked ubiquitination"/>
    <property type="evidence" value="ECO:0007669"/>
    <property type="project" value="TreeGrafter"/>
</dbReference>
<dbReference type="WBParaSite" id="jg14420">
    <property type="protein sequence ID" value="jg14420"/>
    <property type="gene ID" value="jg14420"/>
</dbReference>
<dbReference type="SUPFAM" id="SSF75632">
    <property type="entry name" value="Cullin homology domain"/>
    <property type="match status" value="1"/>
</dbReference>
<name>A0A915D121_9BILA</name>
<proteinExistence type="predicted"/>
<dbReference type="AlphaFoldDB" id="A0A915D121"/>
<reference evidence="3" key="1">
    <citation type="submission" date="2022-11" db="UniProtKB">
        <authorList>
            <consortium name="WormBaseParasite"/>
        </authorList>
    </citation>
    <scope>IDENTIFICATION</scope>
</reference>
<dbReference type="GO" id="GO:0007091">
    <property type="term" value="P:metaphase/anaphase transition of mitotic cell cycle"/>
    <property type="evidence" value="ECO:0007669"/>
    <property type="project" value="TreeGrafter"/>
</dbReference>
<feature type="domain" description="Anaphase-promoting complex subunit 2 TPR repeats" evidence="1">
    <location>
        <begin position="22"/>
        <end position="64"/>
    </location>
</feature>
<protein>
    <recommendedName>
        <fullName evidence="1">Anaphase-promoting complex subunit 2 TPR repeats domain-containing protein</fullName>
    </recommendedName>
</protein>
<dbReference type="Proteomes" id="UP000887574">
    <property type="component" value="Unplaced"/>
</dbReference>
<keyword evidence="2" id="KW-1185">Reference proteome</keyword>
<dbReference type="GO" id="GO:0005680">
    <property type="term" value="C:anaphase-promoting complex"/>
    <property type="evidence" value="ECO:0007669"/>
    <property type="project" value="TreeGrafter"/>
</dbReference>
<dbReference type="InterPro" id="IPR044554">
    <property type="entry name" value="ANAPC2"/>
</dbReference>
<dbReference type="PANTHER" id="PTHR45957:SF1">
    <property type="entry name" value="ANAPHASE-PROMOTING COMPLEX SUBUNIT 2"/>
    <property type="match status" value="1"/>
</dbReference>
<evidence type="ECO:0000259" key="1">
    <source>
        <dbReference type="Pfam" id="PF25773"/>
    </source>
</evidence>
<evidence type="ECO:0000313" key="3">
    <source>
        <dbReference type="WBParaSite" id="jg14420"/>
    </source>
</evidence>
<dbReference type="Pfam" id="PF25773">
    <property type="entry name" value="TPR_ANAPC2"/>
    <property type="match status" value="1"/>
</dbReference>
<organism evidence="2 3">
    <name type="scientific">Ditylenchus dipsaci</name>
    <dbReference type="NCBI Taxonomy" id="166011"/>
    <lineage>
        <taxon>Eukaryota</taxon>
        <taxon>Metazoa</taxon>
        <taxon>Ecdysozoa</taxon>
        <taxon>Nematoda</taxon>
        <taxon>Chromadorea</taxon>
        <taxon>Rhabditida</taxon>
        <taxon>Tylenchina</taxon>
        <taxon>Tylenchomorpha</taxon>
        <taxon>Sphaerularioidea</taxon>
        <taxon>Anguinidae</taxon>
        <taxon>Anguininae</taxon>
        <taxon>Ditylenchus</taxon>
    </lineage>
</organism>
<accession>A0A915D121</accession>
<sequence length="329" mass="37436">MVWARNTSGRTREVCPQKTSSCGYQHHEILKGYAAIVEGLALFDPSFVLLHKVCRKIRDYVKKRPDTMRTIITFITQEKPGDIHTNNSNRLTLMLDEEQLMDINDEYVIMNDDNLDNRWFDWKPDPRDADPKESVCTENQLMCSICIGIYGSKDLFVKESTTLSERLISNGWDKHLQSEFTYLETMKKRFTDGELNSCEVMLRDIKESGKLAKTAALASPFPISPRVVSSVYWPELSQDNQTTLSMNKTVKPAVAQYENASGPSSAADAILEKESWNMDEIKEMVVQQGFLVKSGLDEVTLEEIYTLSASSSAIERLAKENQTLTKKMF</sequence>
<dbReference type="PANTHER" id="PTHR45957">
    <property type="entry name" value="ANAPHASE-PROMOTING COMPLEX SUBUNIT 2"/>
    <property type="match status" value="1"/>
</dbReference>
<dbReference type="InterPro" id="IPR036317">
    <property type="entry name" value="Cullin_homology_sf"/>
</dbReference>